<dbReference type="InterPro" id="IPR011050">
    <property type="entry name" value="Pectin_lyase_fold/virulence"/>
</dbReference>
<gene>
    <name evidence="6" type="ORF">ACFPN1_03370</name>
</gene>
<feature type="signal peptide" evidence="4">
    <location>
        <begin position="1"/>
        <end position="42"/>
    </location>
</feature>
<dbReference type="SUPFAM" id="SSF51126">
    <property type="entry name" value="Pectin lyase-like"/>
    <property type="match status" value="2"/>
</dbReference>
<feature type="domain" description="Rhamnogalacturonase A/B/Epimerase-like pectate lyase" evidence="5">
    <location>
        <begin position="56"/>
        <end position="299"/>
    </location>
</feature>
<dbReference type="Proteomes" id="UP001596036">
    <property type="component" value="Unassembled WGS sequence"/>
</dbReference>
<dbReference type="RefSeq" id="WP_386752984.1">
    <property type="nucleotide sequence ID" value="NZ_JBHSNM010000001.1"/>
</dbReference>
<dbReference type="SMART" id="SM00710">
    <property type="entry name" value="PbH1"/>
    <property type="match status" value="8"/>
</dbReference>
<feature type="chain" id="PRO_5046753316" evidence="4">
    <location>
        <begin position="43"/>
        <end position="394"/>
    </location>
</feature>
<protein>
    <submittedName>
        <fullName evidence="6">Right-handed parallel beta-helix repeat-containing protein</fullName>
    </submittedName>
</protein>
<reference evidence="7" key="1">
    <citation type="journal article" date="2019" name="Int. J. Syst. Evol. Microbiol.">
        <title>The Global Catalogue of Microorganisms (GCM) 10K type strain sequencing project: providing services to taxonomists for standard genome sequencing and annotation.</title>
        <authorList>
            <consortium name="The Broad Institute Genomics Platform"/>
            <consortium name="The Broad Institute Genome Sequencing Center for Infectious Disease"/>
            <person name="Wu L."/>
            <person name="Ma J."/>
        </authorList>
    </citation>
    <scope>NUCLEOTIDE SEQUENCE [LARGE SCALE GENOMIC DNA]</scope>
    <source>
        <strain evidence="7">KACC 11407</strain>
    </source>
</reference>
<dbReference type="PROSITE" id="PS51318">
    <property type="entry name" value="TAT"/>
    <property type="match status" value="1"/>
</dbReference>
<dbReference type="Pfam" id="PF12708">
    <property type="entry name" value="Pect-lyase_RHGA_epim"/>
    <property type="match status" value="1"/>
</dbReference>
<sequence>MLDNEHVHAVHANDAARRQFLKKSSAAAASLALGTTALPALASVYAPPVRKHGSTVRNVRNYGAVGDGAHDDTTGIQRAIDSLPSSGGTVFVPAGTYLIDVTRTIRLRSYTHLQLDPGAKLLAKATSASRYYVINAYKVHDVEISGGQIVGERDRHLGTMGQWGHCIGIRGCTRVTVRDIRLSKGWGDGISIGAANGTTTVLSENIAVANIVSTGNRRQGMTIGRCRNVKVYDSEFSYTSGIKPGCGIDIEPDPFGTSLTDTVRIENCWIHHNAGNGVQVYKTVRDVVVKACTIEYNKGFGVLMLRANTGYVVNCRIYHNRLYGVSARDATRYYQISSNTFRNNKTLYFGVKSSTGSLTTITGTGSSGSMKSSWQLEVESDCYGIKVGANYYAL</sequence>
<dbReference type="PANTHER" id="PTHR31375">
    <property type="match status" value="1"/>
</dbReference>
<dbReference type="InterPro" id="IPR012334">
    <property type="entry name" value="Pectin_lyas_fold"/>
</dbReference>
<keyword evidence="7" id="KW-1185">Reference proteome</keyword>
<evidence type="ECO:0000313" key="7">
    <source>
        <dbReference type="Proteomes" id="UP001596036"/>
    </source>
</evidence>
<evidence type="ECO:0000256" key="3">
    <source>
        <dbReference type="ARBA" id="ARBA00022729"/>
    </source>
</evidence>
<keyword evidence="3 4" id="KW-0732">Signal</keyword>
<comment type="subcellular location">
    <subcellularLocation>
        <location evidence="1">Secreted</location>
    </subcellularLocation>
</comment>
<dbReference type="InterPro" id="IPR019546">
    <property type="entry name" value="TAT_signal_bac_arc"/>
</dbReference>
<evidence type="ECO:0000256" key="1">
    <source>
        <dbReference type="ARBA" id="ARBA00004613"/>
    </source>
</evidence>
<evidence type="ECO:0000313" key="6">
    <source>
        <dbReference type="EMBL" id="MFC5569107.1"/>
    </source>
</evidence>
<name>A0ABW0SJC9_9GAMM</name>
<proteinExistence type="predicted"/>
<dbReference type="InterPro" id="IPR006626">
    <property type="entry name" value="PbH1"/>
</dbReference>
<evidence type="ECO:0000256" key="4">
    <source>
        <dbReference type="SAM" id="SignalP"/>
    </source>
</evidence>
<comment type="caution">
    <text evidence="6">The sequence shown here is derived from an EMBL/GenBank/DDBJ whole genome shotgun (WGS) entry which is preliminary data.</text>
</comment>
<dbReference type="Gene3D" id="2.160.20.10">
    <property type="entry name" value="Single-stranded right-handed beta-helix, Pectin lyase-like"/>
    <property type="match status" value="1"/>
</dbReference>
<dbReference type="NCBIfam" id="TIGR01409">
    <property type="entry name" value="TAT_signal_seq"/>
    <property type="match status" value="1"/>
</dbReference>
<dbReference type="EMBL" id="JBHSNM010000001">
    <property type="protein sequence ID" value="MFC5569107.1"/>
    <property type="molecule type" value="Genomic_DNA"/>
</dbReference>
<dbReference type="InterPro" id="IPR006311">
    <property type="entry name" value="TAT_signal"/>
</dbReference>
<keyword evidence="2" id="KW-0964">Secreted</keyword>
<accession>A0ABW0SJC9</accession>
<organism evidence="6 7">
    <name type="scientific">Lysobacter yangpyeongensis</name>
    <dbReference type="NCBI Taxonomy" id="346182"/>
    <lineage>
        <taxon>Bacteria</taxon>
        <taxon>Pseudomonadati</taxon>
        <taxon>Pseudomonadota</taxon>
        <taxon>Gammaproteobacteria</taxon>
        <taxon>Lysobacterales</taxon>
        <taxon>Lysobacteraceae</taxon>
        <taxon>Lysobacter</taxon>
    </lineage>
</organism>
<evidence type="ECO:0000259" key="5">
    <source>
        <dbReference type="Pfam" id="PF12708"/>
    </source>
</evidence>
<evidence type="ECO:0000256" key="2">
    <source>
        <dbReference type="ARBA" id="ARBA00022525"/>
    </source>
</evidence>
<dbReference type="InterPro" id="IPR024535">
    <property type="entry name" value="RHGA/B-epi-like_pectate_lyase"/>
</dbReference>